<keyword evidence="3" id="KW-1185">Reference proteome</keyword>
<organism evidence="2 3">
    <name type="scientific">Thalassiosira oceanica</name>
    <name type="common">Marine diatom</name>
    <dbReference type="NCBI Taxonomy" id="159749"/>
    <lineage>
        <taxon>Eukaryota</taxon>
        <taxon>Sar</taxon>
        <taxon>Stramenopiles</taxon>
        <taxon>Ochrophyta</taxon>
        <taxon>Bacillariophyta</taxon>
        <taxon>Coscinodiscophyceae</taxon>
        <taxon>Thalassiosirophycidae</taxon>
        <taxon>Thalassiosirales</taxon>
        <taxon>Thalassiosiraceae</taxon>
        <taxon>Thalassiosira</taxon>
    </lineage>
</organism>
<dbReference type="Proteomes" id="UP000266841">
    <property type="component" value="Unassembled WGS sequence"/>
</dbReference>
<gene>
    <name evidence="2" type="ORF">THAOC_26329</name>
</gene>
<feature type="compositionally biased region" description="Basic residues" evidence="1">
    <location>
        <begin position="17"/>
        <end position="26"/>
    </location>
</feature>
<sequence length="79" mass="8387">PTVDETPRSDKYAGRVIHVHRGRRFLQPKPESGGDGGSKGPRDGESSSSDGGEDSSTESSDDSDYGSSEEDDGDFKEGH</sequence>
<dbReference type="AlphaFoldDB" id="K0RZ76"/>
<evidence type="ECO:0000256" key="1">
    <source>
        <dbReference type="SAM" id="MobiDB-lite"/>
    </source>
</evidence>
<accession>K0RZ76</accession>
<feature type="region of interest" description="Disordered" evidence="1">
    <location>
        <begin position="1"/>
        <end position="79"/>
    </location>
</feature>
<feature type="compositionally biased region" description="Basic and acidic residues" evidence="1">
    <location>
        <begin position="1"/>
        <end position="13"/>
    </location>
</feature>
<comment type="caution">
    <text evidence="2">The sequence shown here is derived from an EMBL/GenBank/DDBJ whole genome shotgun (WGS) entry which is preliminary data.</text>
</comment>
<name>K0RZ76_THAOC</name>
<evidence type="ECO:0000313" key="2">
    <source>
        <dbReference type="EMBL" id="EJK54111.1"/>
    </source>
</evidence>
<protein>
    <submittedName>
        <fullName evidence="2">Uncharacterized protein</fullName>
    </submittedName>
</protein>
<evidence type="ECO:0000313" key="3">
    <source>
        <dbReference type="Proteomes" id="UP000266841"/>
    </source>
</evidence>
<reference evidence="2 3" key="1">
    <citation type="journal article" date="2012" name="Genome Biol.">
        <title>Genome and low-iron response of an oceanic diatom adapted to chronic iron limitation.</title>
        <authorList>
            <person name="Lommer M."/>
            <person name="Specht M."/>
            <person name="Roy A.S."/>
            <person name="Kraemer L."/>
            <person name="Andreson R."/>
            <person name="Gutowska M.A."/>
            <person name="Wolf J."/>
            <person name="Bergner S.V."/>
            <person name="Schilhabel M.B."/>
            <person name="Klostermeier U.C."/>
            <person name="Beiko R.G."/>
            <person name="Rosenstiel P."/>
            <person name="Hippler M."/>
            <person name="Laroche J."/>
        </authorList>
    </citation>
    <scope>NUCLEOTIDE SEQUENCE [LARGE SCALE GENOMIC DNA]</scope>
    <source>
        <strain evidence="2 3">CCMP1005</strain>
    </source>
</reference>
<proteinExistence type="predicted"/>
<feature type="non-terminal residue" evidence="2">
    <location>
        <position position="1"/>
    </location>
</feature>
<dbReference type="EMBL" id="AGNL01036346">
    <property type="protein sequence ID" value="EJK54111.1"/>
    <property type="molecule type" value="Genomic_DNA"/>
</dbReference>
<feature type="compositionally biased region" description="Acidic residues" evidence="1">
    <location>
        <begin position="51"/>
        <end position="79"/>
    </location>
</feature>